<dbReference type="Gene3D" id="3.40.630.30">
    <property type="match status" value="1"/>
</dbReference>
<evidence type="ECO:0000313" key="1">
    <source>
        <dbReference type="EMBL" id="GAA0369842.1"/>
    </source>
</evidence>
<dbReference type="RefSeq" id="WP_343847037.1">
    <property type="nucleotide sequence ID" value="NZ_BAAAEI010000023.1"/>
</dbReference>
<comment type="caution">
    <text evidence="1">The sequence shown here is derived from an EMBL/GenBank/DDBJ whole genome shotgun (WGS) entry which is preliminary data.</text>
</comment>
<name>A0ABN0XPX6_9ALTE</name>
<organism evidence="1 2">
    <name type="scientific">Bowmanella denitrificans</name>
    <dbReference type="NCBI Taxonomy" id="366582"/>
    <lineage>
        <taxon>Bacteria</taxon>
        <taxon>Pseudomonadati</taxon>
        <taxon>Pseudomonadota</taxon>
        <taxon>Gammaproteobacteria</taxon>
        <taxon>Alteromonadales</taxon>
        <taxon>Alteromonadaceae</taxon>
        <taxon>Bowmanella</taxon>
    </lineage>
</organism>
<sequence>MSTSTVAENFDKYFAIKFVNTDALRKESYRIRHSVYCDEMGWLASSEDGLETDECDAYSFSLLLEHKRTGVYAGTVRLVIPPVTNPEKKLPFELHGLEHVQKDVIDSTKLSRGTFGEISRLAVSRDFRRREGEQKQAFVINEMRGAKKEKFAEEERRNFPNIAIGLYLGIIALENMCNHSQMFVVVEPRLKKRLQRLGLEFIQCGEEHFYHGIRALFYLPREHFTSNLNTEMLELYQLLEDSLRKQVTLYPYLNM</sequence>
<dbReference type="Proteomes" id="UP001501757">
    <property type="component" value="Unassembled WGS sequence"/>
</dbReference>
<reference evidence="1 2" key="1">
    <citation type="journal article" date="2019" name="Int. J. Syst. Evol. Microbiol.">
        <title>The Global Catalogue of Microorganisms (GCM) 10K type strain sequencing project: providing services to taxonomists for standard genome sequencing and annotation.</title>
        <authorList>
            <consortium name="The Broad Institute Genomics Platform"/>
            <consortium name="The Broad Institute Genome Sequencing Center for Infectious Disease"/>
            <person name="Wu L."/>
            <person name="Ma J."/>
        </authorList>
    </citation>
    <scope>NUCLEOTIDE SEQUENCE [LARGE SCALE GENOMIC DNA]</scope>
    <source>
        <strain evidence="1 2">JCM 13378</strain>
    </source>
</reference>
<dbReference type="Pfam" id="PF13444">
    <property type="entry name" value="Acetyltransf_5"/>
    <property type="match status" value="1"/>
</dbReference>
<accession>A0ABN0XPX6</accession>
<gene>
    <name evidence="1" type="ORF">GCM10009092_37650</name>
</gene>
<evidence type="ECO:0000313" key="2">
    <source>
        <dbReference type="Proteomes" id="UP001501757"/>
    </source>
</evidence>
<dbReference type="NCBIfam" id="TIGR03694">
    <property type="entry name" value="exosort_acyl"/>
    <property type="match status" value="1"/>
</dbReference>
<evidence type="ECO:0008006" key="3">
    <source>
        <dbReference type="Google" id="ProtNLM"/>
    </source>
</evidence>
<dbReference type="InterPro" id="IPR016181">
    <property type="entry name" value="Acyl_CoA_acyltransferase"/>
</dbReference>
<dbReference type="InterPro" id="IPR022484">
    <property type="entry name" value="PEP-CTERM/exosrtase_acylTfrase"/>
</dbReference>
<keyword evidence="2" id="KW-1185">Reference proteome</keyword>
<proteinExistence type="predicted"/>
<protein>
    <recommendedName>
        <fullName evidence="3">PEP-CTERM/exosortase system-associated acyltransferase</fullName>
    </recommendedName>
</protein>
<dbReference type="EMBL" id="BAAAEI010000023">
    <property type="protein sequence ID" value="GAA0369842.1"/>
    <property type="molecule type" value="Genomic_DNA"/>
</dbReference>
<dbReference type="SUPFAM" id="SSF55729">
    <property type="entry name" value="Acyl-CoA N-acyltransferases (Nat)"/>
    <property type="match status" value="1"/>
</dbReference>